<evidence type="ECO:0000313" key="4">
    <source>
        <dbReference type="Proteomes" id="UP000026962"/>
    </source>
</evidence>
<keyword evidence="2" id="KW-0472">Membrane</keyword>
<reference evidence="3" key="1">
    <citation type="submission" date="2015-04" db="UniProtKB">
        <authorList>
            <consortium name="EnsemblPlants"/>
        </authorList>
    </citation>
    <scope>IDENTIFICATION</scope>
</reference>
<dbReference type="EnsemblPlants" id="OPUNC12G11570.1">
    <property type="protein sequence ID" value="OPUNC12G11570.1"/>
    <property type="gene ID" value="OPUNC12G11570"/>
</dbReference>
<reference evidence="3" key="2">
    <citation type="submission" date="2018-05" db="EMBL/GenBank/DDBJ databases">
        <title>OpunRS2 (Oryza punctata Reference Sequence Version 2).</title>
        <authorList>
            <person name="Zhang J."/>
            <person name="Kudrna D."/>
            <person name="Lee S."/>
            <person name="Talag J."/>
            <person name="Welchert J."/>
            <person name="Wing R.A."/>
        </authorList>
    </citation>
    <scope>NUCLEOTIDE SEQUENCE [LARGE SCALE GENOMIC DNA]</scope>
</reference>
<evidence type="ECO:0000313" key="3">
    <source>
        <dbReference type="EnsemblPlants" id="OPUNC12G11570.1"/>
    </source>
</evidence>
<name>A0A0E0MMN8_ORYPU</name>
<dbReference type="eggNOG" id="ENOG502R3SE">
    <property type="taxonomic scope" value="Eukaryota"/>
</dbReference>
<proteinExistence type="predicted"/>
<keyword evidence="2" id="KW-1133">Transmembrane helix</keyword>
<dbReference type="Proteomes" id="UP000026962">
    <property type="component" value="Chromosome 12"/>
</dbReference>
<feature type="transmembrane region" description="Helical" evidence="2">
    <location>
        <begin position="73"/>
        <end position="98"/>
    </location>
</feature>
<keyword evidence="2" id="KW-0812">Transmembrane</keyword>
<protein>
    <submittedName>
        <fullName evidence="3">Uncharacterized protein</fullName>
    </submittedName>
</protein>
<evidence type="ECO:0000256" key="2">
    <source>
        <dbReference type="SAM" id="Phobius"/>
    </source>
</evidence>
<feature type="region of interest" description="Disordered" evidence="1">
    <location>
        <begin position="100"/>
        <end position="152"/>
    </location>
</feature>
<keyword evidence="4" id="KW-1185">Reference proteome</keyword>
<dbReference type="HOGENOM" id="CLU_115613_0_0_1"/>
<dbReference type="AlphaFoldDB" id="A0A0E0MMN8"/>
<sequence>MAAARKLAAPLVGAQEALVSAAVVGEDDGPLLPWDAVRERLDELLRYLAAALPELAAWLRDWAATAARLARSALAVAVPAAALVALVLVLCCCCVSACGGAGGRRRRRGPDGEEAGGGGDGPVVSYRRGGGIQRRCPGKKRKNTEEVFRPHV</sequence>
<feature type="compositionally biased region" description="Basic and acidic residues" evidence="1">
    <location>
        <begin position="143"/>
        <end position="152"/>
    </location>
</feature>
<evidence type="ECO:0000256" key="1">
    <source>
        <dbReference type="SAM" id="MobiDB-lite"/>
    </source>
</evidence>
<dbReference type="OMA" id="ILRMHPN"/>
<dbReference type="Gramene" id="OPUNC12G11570.1">
    <property type="protein sequence ID" value="OPUNC12G11570.1"/>
    <property type="gene ID" value="OPUNC12G11570"/>
</dbReference>
<organism evidence="3">
    <name type="scientific">Oryza punctata</name>
    <name type="common">Red rice</name>
    <dbReference type="NCBI Taxonomy" id="4537"/>
    <lineage>
        <taxon>Eukaryota</taxon>
        <taxon>Viridiplantae</taxon>
        <taxon>Streptophyta</taxon>
        <taxon>Embryophyta</taxon>
        <taxon>Tracheophyta</taxon>
        <taxon>Spermatophyta</taxon>
        <taxon>Magnoliopsida</taxon>
        <taxon>Liliopsida</taxon>
        <taxon>Poales</taxon>
        <taxon>Poaceae</taxon>
        <taxon>BOP clade</taxon>
        <taxon>Oryzoideae</taxon>
        <taxon>Oryzeae</taxon>
        <taxon>Oryzinae</taxon>
        <taxon>Oryza</taxon>
    </lineage>
</organism>
<accession>A0A0E0MMN8</accession>